<evidence type="ECO:0000256" key="2">
    <source>
        <dbReference type="ARBA" id="ARBA00007651"/>
    </source>
</evidence>
<evidence type="ECO:0000256" key="8">
    <source>
        <dbReference type="RuleBase" id="RU361233"/>
    </source>
</evidence>
<evidence type="ECO:0000256" key="1">
    <source>
        <dbReference type="ARBA" id="ARBA00004651"/>
    </source>
</evidence>
<dbReference type="GO" id="GO:0005886">
    <property type="term" value="C:plasma membrane"/>
    <property type="evidence" value="ECO:0007669"/>
    <property type="project" value="UniProtKB-SubCell"/>
</dbReference>
<evidence type="ECO:0000256" key="3">
    <source>
        <dbReference type="ARBA" id="ARBA00011489"/>
    </source>
</evidence>
<dbReference type="PANTHER" id="PTHR36488:SF8">
    <property type="entry name" value="CASP-LIKE PROTEIN 1U1"/>
    <property type="match status" value="1"/>
</dbReference>
<gene>
    <name evidence="11" type="ORF">URODEC1_LOCUS107814</name>
</gene>
<dbReference type="Proteomes" id="UP001497457">
    <property type="component" value="Chromosome 7b"/>
</dbReference>
<feature type="transmembrane region" description="Helical" evidence="8">
    <location>
        <begin position="33"/>
        <end position="53"/>
    </location>
</feature>
<feature type="compositionally biased region" description="Low complexity" evidence="9">
    <location>
        <begin position="9"/>
        <end position="23"/>
    </location>
</feature>
<feature type="transmembrane region" description="Helical" evidence="8">
    <location>
        <begin position="118"/>
        <end position="147"/>
    </location>
</feature>
<reference evidence="11" key="1">
    <citation type="submission" date="2024-10" db="EMBL/GenBank/DDBJ databases">
        <authorList>
            <person name="Ryan C."/>
        </authorList>
    </citation>
    <scope>NUCLEOTIDE SEQUENCE [LARGE SCALE GENOMIC DNA]</scope>
</reference>
<organism evidence="11 12">
    <name type="scientific">Urochloa decumbens</name>
    <dbReference type="NCBI Taxonomy" id="240449"/>
    <lineage>
        <taxon>Eukaryota</taxon>
        <taxon>Viridiplantae</taxon>
        <taxon>Streptophyta</taxon>
        <taxon>Embryophyta</taxon>
        <taxon>Tracheophyta</taxon>
        <taxon>Spermatophyta</taxon>
        <taxon>Magnoliopsida</taxon>
        <taxon>Liliopsida</taxon>
        <taxon>Poales</taxon>
        <taxon>Poaceae</taxon>
        <taxon>PACMAD clade</taxon>
        <taxon>Panicoideae</taxon>
        <taxon>Panicodae</taxon>
        <taxon>Paniceae</taxon>
        <taxon>Melinidinae</taxon>
        <taxon>Urochloa</taxon>
    </lineage>
</organism>
<feature type="domain" description="Casparian strip membrane protein" evidence="10">
    <location>
        <begin position="29"/>
        <end position="181"/>
    </location>
</feature>
<keyword evidence="4 8" id="KW-1003">Cell membrane</keyword>
<dbReference type="InterPro" id="IPR006702">
    <property type="entry name" value="CASP_dom"/>
</dbReference>
<evidence type="ECO:0000256" key="5">
    <source>
        <dbReference type="ARBA" id="ARBA00022692"/>
    </source>
</evidence>
<dbReference type="PANTHER" id="PTHR36488">
    <property type="entry name" value="CASP-LIKE PROTEIN 1U1"/>
    <property type="match status" value="1"/>
</dbReference>
<evidence type="ECO:0000256" key="4">
    <source>
        <dbReference type="ARBA" id="ARBA00022475"/>
    </source>
</evidence>
<keyword evidence="6 8" id="KW-1133">Transmembrane helix</keyword>
<comment type="subcellular location">
    <subcellularLocation>
        <location evidence="1 8">Cell membrane</location>
        <topology evidence="1 8">Multi-pass membrane protein</topology>
    </subcellularLocation>
</comment>
<sequence length="199" mass="20748">MATVDATTAESGGKDAAAAPAPPRAGGFPGADLALRLLLFASTLAGLVVLATAKQTVLFPVTLPQLPQVIFVSMPAKFKDSPALIYLLVALCVTCFYSLLTALGSLKLISGSSTPKTLFLLLLLDVFYAAVMALATGSGGGVAWIGLKGNSHTRWNKICDSYGKFCRHIGAAVFLGLVASIVLVLLAALNAYSLYRRSR</sequence>
<keyword evidence="12" id="KW-1185">Reference proteome</keyword>
<dbReference type="InterPro" id="IPR044173">
    <property type="entry name" value="CASPL"/>
</dbReference>
<evidence type="ECO:0000256" key="6">
    <source>
        <dbReference type="ARBA" id="ARBA00022989"/>
    </source>
</evidence>
<evidence type="ECO:0000313" key="11">
    <source>
        <dbReference type="EMBL" id="CAL5079848.1"/>
    </source>
</evidence>
<proteinExistence type="inferred from homology"/>
<dbReference type="NCBIfam" id="TIGR01569">
    <property type="entry name" value="A_tha_TIGR01569"/>
    <property type="match status" value="1"/>
</dbReference>
<dbReference type="Pfam" id="PF04535">
    <property type="entry name" value="CASP_dom"/>
    <property type="match status" value="1"/>
</dbReference>
<evidence type="ECO:0000313" key="12">
    <source>
        <dbReference type="Proteomes" id="UP001497457"/>
    </source>
</evidence>
<comment type="similarity">
    <text evidence="2 8">Belongs to the Casparian strip membrane proteins (CASP) family.</text>
</comment>
<keyword evidence="7 8" id="KW-0472">Membrane</keyword>
<feature type="transmembrane region" description="Helical" evidence="8">
    <location>
        <begin position="171"/>
        <end position="195"/>
    </location>
</feature>
<evidence type="ECO:0000256" key="9">
    <source>
        <dbReference type="SAM" id="MobiDB-lite"/>
    </source>
</evidence>
<evidence type="ECO:0000256" key="7">
    <source>
        <dbReference type="ARBA" id="ARBA00023136"/>
    </source>
</evidence>
<evidence type="ECO:0000259" key="10">
    <source>
        <dbReference type="Pfam" id="PF04535"/>
    </source>
</evidence>
<feature type="transmembrane region" description="Helical" evidence="8">
    <location>
        <begin position="83"/>
        <end position="106"/>
    </location>
</feature>
<dbReference type="EMBL" id="OZ075117">
    <property type="protein sequence ID" value="CAL5079848.1"/>
    <property type="molecule type" value="Genomic_DNA"/>
</dbReference>
<feature type="region of interest" description="Disordered" evidence="9">
    <location>
        <begin position="1"/>
        <end position="23"/>
    </location>
</feature>
<dbReference type="InterPro" id="IPR006459">
    <property type="entry name" value="CASP/CASPL"/>
</dbReference>
<accession>A0ABC9FPG9</accession>
<keyword evidence="5 8" id="KW-0812">Transmembrane</keyword>
<dbReference type="AlphaFoldDB" id="A0ABC9FPG9"/>
<name>A0ABC9FPG9_9POAL</name>
<protein>
    <recommendedName>
        <fullName evidence="8">CASP-like protein</fullName>
    </recommendedName>
</protein>
<comment type="subunit">
    <text evidence="3 8">Homodimer and heterodimers.</text>
</comment>